<reference evidence="2" key="1">
    <citation type="journal article" date="2008" name="Nat. Genet.">
        <title>The Pristionchus pacificus genome provides a unique perspective on nematode lifestyle and parasitism.</title>
        <authorList>
            <person name="Dieterich C."/>
            <person name="Clifton S.W."/>
            <person name="Schuster L.N."/>
            <person name="Chinwalla A."/>
            <person name="Delehaunty K."/>
            <person name="Dinkelacker I."/>
            <person name="Fulton L."/>
            <person name="Fulton R."/>
            <person name="Godfrey J."/>
            <person name="Minx P."/>
            <person name="Mitreva M."/>
            <person name="Roeseler W."/>
            <person name="Tian H."/>
            <person name="Witte H."/>
            <person name="Yang S.P."/>
            <person name="Wilson R.K."/>
            <person name="Sommer R.J."/>
        </authorList>
    </citation>
    <scope>NUCLEOTIDE SEQUENCE [LARGE SCALE GENOMIC DNA]</scope>
    <source>
        <strain evidence="2">PS312</strain>
    </source>
</reference>
<proteinExistence type="predicted"/>
<dbReference type="AlphaFoldDB" id="A0A2A6BJH7"/>
<accession>A0A2A6BJH7</accession>
<dbReference type="EnsemblMetazoa" id="PPA33078.1">
    <property type="protein sequence ID" value="PPA33078.1"/>
    <property type="gene ID" value="WBGene00205938"/>
</dbReference>
<sequence>MESLVAWEIVDASLFLAVLGLSAIGFARAIYICRRVAKDYKKEGDEGALELIRIGPTSESARCLIDHQV</sequence>
<organism evidence="1 2">
    <name type="scientific">Pristionchus pacificus</name>
    <name type="common">Parasitic nematode worm</name>
    <dbReference type="NCBI Taxonomy" id="54126"/>
    <lineage>
        <taxon>Eukaryota</taxon>
        <taxon>Metazoa</taxon>
        <taxon>Ecdysozoa</taxon>
        <taxon>Nematoda</taxon>
        <taxon>Chromadorea</taxon>
        <taxon>Rhabditida</taxon>
        <taxon>Rhabditina</taxon>
        <taxon>Diplogasteromorpha</taxon>
        <taxon>Diplogasteroidea</taxon>
        <taxon>Neodiplogasteridae</taxon>
        <taxon>Pristionchus</taxon>
    </lineage>
</organism>
<gene>
    <name evidence="1" type="primary">WBGene00205938</name>
</gene>
<keyword evidence="2" id="KW-1185">Reference proteome</keyword>
<evidence type="ECO:0000313" key="1">
    <source>
        <dbReference type="EnsemblMetazoa" id="PPA33078.1"/>
    </source>
</evidence>
<accession>A0A8R1YR01</accession>
<name>A0A2A6BJH7_PRIPA</name>
<reference evidence="1" key="2">
    <citation type="submission" date="2022-06" db="UniProtKB">
        <authorList>
            <consortium name="EnsemblMetazoa"/>
        </authorList>
    </citation>
    <scope>IDENTIFICATION</scope>
    <source>
        <strain evidence="1">PS312</strain>
    </source>
</reference>
<protein>
    <submittedName>
        <fullName evidence="1">Uncharacterized protein</fullName>
    </submittedName>
</protein>
<dbReference type="Proteomes" id="UP000005239">
    <property type="component" value="Unassembled WGS sequence"/>
</dbReference>
<evidence type="ECO:0000313" key="2">
    <source>
        <dbReference type="Proteomes" id="UP000005239"/>
    </source>
</evidence>